<reference evidence="2" key="1">
    <citation type="journal article" date="2021" name="Cell">
        <title>Tracing the genetic footprints of vertebrate landing in non-teleost ray-finned fishes.</title>
        <authorList>
            <person name="Bi X."/>
            <person name="Wang K."/>
            <person name="Yang L."/>
            <person name="Pan H."/>
            <person name="Jiang H."/>
            <person name="Wei Q."/>
            <person name="Fang M."/>
            <person name="Yu H."/>
            <person name="Zhu C."/>
            <person name="Cai Y."/>
            <person name="He Y."/>
            <person name="Gan X."/>
            <person name="Zeng H."/>
            <person name="Yu D."/>
            <person name="Zhu Y."/>
            <person name="Jiang H."/>
            <person name="Qiu Q."/>
            <person name="Yang H."/>
            <person name="Zhang Y.E."/>
            <person name="Wang W."/>
            <person name="Zhu M."/>
            <person name="He S."/>
            <person name="Zhang G."/>
        </authorList>
    </citation>
    <scope>NUCLEOTIDE SEQUENCE</scope>
    <source>
        <strain evidence="2">Allg_001</strain>
    </source>
</reference>
<feature type="non-terminal residue" evidence="2">
    <location>
        <position position="1"/>
    </location>
</feature>
<evidence type="ECO:0000256" key="1">
    <source>
        <dbReference type="SAM" id="Phobius"/>
    </source>
</evidence>
<dbReference type="AlphaFoldDB" id="A0A8J7NR62"/>
<keyword evidence="1" id="KW-1133">Transmembrane helix</keyword>
<name>A0A8J7NR62_ATRSP</name>
<keyword evidence="1" id="KW-0472">Membrane</keyword>
<feature type="transmembrane region" description="Helical" evidence="1">
    <location>
        <begin position="132"/>
        <end position="150"/>
    </location>
</feature>
<dbReference type="PANTHER" id="PTHR45913:SF21">
    <property type="entry name" value="DUF4371 DOMAIN-CONTAINING PROTEIN"/>
    <property type="match status" value="1"/>
</dbReference>
<evidence type="ECO:0000313" key="3">
    <source>
        <dbReference type="Proteomes" id="UP000736164"/>
    </source>
</evidence>
<protein>
    <submittedName>
        <fullName evidence="2">GT2D2 protein</fullName>
    </submittedName>
</protein>
<sequence>MSGLKKKKVDSECRVFTKEWTAKYFFTEVGTKAICLICKESVAVFKEYNLSWHQFSTKHANYASNLPIAKQSKLLSQGELLKECMIETTDILCPESKNKFEKISLSCRTFTSYQLTVTHLVKVISEDLACELNVMFCSIFIFLYLKYYFFSLRLSLTLN</sequence>
<keyword evidence="1" id="KW-0812">Transmembrane</keyword>
<accession>A0A8J7NR62</accession>
<dbReference type="PANTHER" id="PTHR45913">
    <property type="entry name" value="EPM2A-INTERACTING PROTEIN 1"/>
    <property type="match status" value="1"/>
</dbReference>
<dbReference type="EMBL" id="JAAWVO010031007">
    <property type="protein sequence ID" value="MBN3316740.1"/>
    <property type="molecule type" value="Genomic_DNA"/>
</dbReference>
<dbReference type="Proteomes" id="UP000736164">
    <property type="component" value="Unassembled WGS sequence"/>
</dbReference>
<comment type="caution">
    <text evidence="2">The sequence shown here is derived from an EMBL/GenBank/DDBJ whole genome shotgun (WGS) entry which is preliminary data.</text>
</comment>
<feature type="non-terminal residue" evidence="2">
    <location>
        <position position="159"/>
    </location>
</feature>
<gene>
    <name evidence="2" type="primary">Gtf2ird2_9</name>
    <name evidence="2" type="ORF">GTO95_0009768</name>
</gene>
<keyword evidence="3" id="KW-1185">Reference proteome</keyword>
<proteinExistence type="predicted"/>
<organism evidence="2 3">
    <name type="scientific">Atractosteus spatula</name>
    <name type="common">Alligator gar</name>
    <name type="synonym">Lepisosteus spatula</name>
    <dbReference type="NCBI Taxonomy" id="7917"/>
    <lineage>
        <taxon>Eukaryota</taxon>
        <taxon>Metazoa</taxon>
        <taxon>Chordata</taxon>
        <taxon>Craniata</taxon>
        <taxon>Vertebrata</taxon>
        <taxon>Euteleostomi</taxon>
        <taxon>Actinopterygii</taxon>
        <taxon>Neopterygii</taxon>
        <taxon>Holostei</taxon>
        <taxon>Semionotiformes</taxon>
        <taxon>Lepisosteidae</taxon>
        <taxon>Atractosteus</taxon>
    </lineage>
</organism>
<evidence type="ECO:0000313" key="2">
    <source>
        <dbReference type="EMBL" id="MBN3316740.1"/>
    </source>
</evidence>